<dbReference type="GO" id="GO:0016020">
    <property type="term" value="C:membrane"/>
    <property type="evidence" value="ECO:0007669"/>
    <property type="project" value="UniProtKB-SubCell"/>
</dbReference>
<sequence>MGTNSRKVKLTFLFFLLVPLLTGCWDSREIEERAVVLAMGIDKAPNEEEEEGEIAHLKGKFPTPKEGMIKLSAQIAVPGRIPLGPQTGGGGNGEQKSVVVIHVVGHTIEDAMLNLQQEVADELFLGHLRIIVLSEEMAKNGTQRFNDYLKRNPQIRRTASFVVSKEKASKYMDASPELEPVPALYLAAMVENLVMLGKFPHSFIGLFWSILSSKGQDGYLPYLDIKEDGTIQISGLAYFRGDKMVGKTKPLEIGAYMAAIGEKTGGYGTFVEVPNTDEVVVVQPIKRRTKIKASLQNGKPHIFVKIYYESDIEEKENPDITVKTAEDIRRIEKETEKSVDQAVSELISKTQKTRSDIFGYGEHFRAKFPDYWNKNVREKENWEAIYENLSFDVKVKVNIRRAGMKAK</sequence>
<dbReference type="InterPro" id="IPR057336">
    <property type="entry name" value="GerAC_N"/>
</dbReference>
<reference evidence="10 11" key="1">
    <citation type="submission" date="2018-12" db="EMBL/GenBank/DDBJ databases">
        <title>Bacillus chawlae sp. nov., Bacillus glennii sp. nov., and Bacillus saganii sp. nov. Isolated from the Vehicle Assembly Building at Kennedy Space Center where the Viking Spacecraft were Assembled.</title>
        <authorList>
            <person name="Seuylemezian A."/>
            <person name="Vaishampayan P."/>
        </authorList>
    </citation>
    <scope>NUCLEOTIDE SEQUENCE [LARGE SCALE GENOMIC DNA]</scope>
    <source>
        <strain evidence="10 11">L5</strain>
    </source>
</reference>
<comment type="similarity">
    <text evidence="2">Belongs to the GerABKC lipoprotein family.</text>
</comment>
<comment type="subcellular location">
    <subcellularLocation>
        <location evidence="1">Membrane</location>
        <topology evidence="1">Lipid-anchor</topology>
    </subcellularLocation>
</comment>
<feature type="domain" description="Spore germination protein N-terminal" evidence="9">
    <location>
        <begin position="26"/>
        <end position="225"/>
    </location>
</feature>
<proteinExistence type="inferred from homology"/>
<dbReference type="GO" id="GO:0009847">
    <property type="term" value="P:spore germination"/>
    <property type="evidence" value="ECO:0007669"/>
    <property type="project" value="InterPro"/>
</dbReference>
<evidence type="ECO:0000256" key="3">
    <source>
        <dbReference type="ARBA" id="ARBA00022544"/>
    </source>
</evidence>
<evidence type="ECO:0000256" key="4">
    <source>
        <dbReference type="ARBA" id="ARBA00022729"/>
    </source>
</evidence>
<accession>A0A3S0W2E9</accession>
<evidence type="ECO:0000259" key="9">
    <source>
        <dbReference type="Pfam" id="PF25198"/>
    </source>
</evidence>
<organism evidence="10 11">
    <name type="scientific">Peribacillus cavernae</name>
    <dbReference type="NCBI Taxonomy" id="1674310"/>
    <lineage>
        <taxon>Bacteria</taxon>
        <taxon>Bacillati</taxon>
        <taxon>Bacillota</taxon>
        <taxon>Bacilli</taxon>
        <taxon>Bacillales</taxon>
        <taxon>Bacillaceae</taxon>
        <taxon>Peribacillus</taxon>
    </lineage>
</organism>
<dbReference type="AlphaFoldDB" id="A0A3S0W2E9"/>
<evidence type="ECO:0000256" key="5">
    <source>
        <dbReference type="ARBA" id="ARBA00023136"/>
    </source>
</evidence>
<dbReference type="PROSITE" id="PS51257">
    <property type="entry name" value="PROKAR_LIPOPROTEIN"/>
    <property type="match status" value="1"/>
</dbReference>
<protein>
    <submittedName>
        <fullName evidence="10">Ger(X)C family spore germination protein</fullName>
    </submittedName>
</protein>
<evidence type="ECO:0000313" key="11">
    <source>
        <dbReference type="Proteomes" id="UP000267430"/>
    </source>
</evidence>
<keyword evidence="11" id="KW-1185">Reference proteome</keyword>
<evidence type="ECO:0000259" key="8">
    <source>
        <dbReference type="Pfam" id="PF05504"/>
    </source>
</evidence>
<evidence type="ECO:0000256" key="1">
    <source>
        <dbReference type="ARBA" id="ARBA00004635"/>
    </source>
</evidence>
<keyword evidence="7" id="KW-0449">Lipoprotein</keyword>
<feature type="domain" description="Spore germination GerAC-like C-terminal" evidence="8">
    <location>
        <begin position="234"/>
        <end position="403"/>
    </location>
</feature>
<dbReference type="OrthoDB" id="9816067at2"/>
<keyword evidence="5" id="KW-0472">Membrane</keyword>
<evidence type="ECO:0000256" key="7">
    <source>
        <dbReference type="ARBA" id="ARBA00023288"/>
    </source>
</evidence>
<gene>
    <name evidence="10" type="ORF">ELQ35_21400</name>
</gene>
<dbReference type="Pfam" id="PF25198">
    <property type="entry name" value="Spore_GerAC_N"/>
    <property type="match status" value="1"/>
</dbReference>
<keyword evidence="6" id="KW-0564">Palmitate</keyword>
<dbReference type="NCBIfam" id="TIGR02887">
    <property type="entry name" value="spore_ger_x_C"/>
    <property type="match status" value="1"/>
</dbReference>
<evidence type="ECO:0000256" key="6">
    <source>
        <dbReference type="ARBA" id="ARBA00023139"/>
    </source>
</evidence>
<keyword evidence="3" id="KW-0309">Germination</keyword>
<dbReference type="Gene3D" id="3.30.300.210">
    <property type="entry name" value="Nutrient germinant receptor protein C, domain 3"/>
    <property type="match status" value="1"/>
</dbReference>
<dbReference type="RefSeq" id="WP_126867209.1">
    <property type="nucleotide sequence ID" value="NZ_JAUSTX010000022.1"/>
</dbReference>
<dbReference type="Proteomes" id="UP000267430">
    <property type="component" value="Unassembled WGS sequence"/>
</dbReference>
<evidence type="ECO:0000313" key="10">
    <source>
        <dbReference type="EMBL" id="RUQ24800.1"/>
    </source>
</evidence>
<evidence type="ECO:0000256" key="2">
    <source>
        <dbReference type="ARBA" id="ARBA00007886"/>
    </source>
</evidence>
<dbReference type="InterPro" id="IPR046953">
    <property type="entry name" value="Spore_GerAC-like_C"/>
</dbReference>
<comment type="caution">
    <text evidence="10">The sequence shown here is derived from an EMBL/GenBank/DDBJ whole genome shotgun (WGS) entry which is preliminary data.</text>
</comment>
<dbReference type="PANTHER" id="PTHR35789:SF1">
    <property type="entry name" value="SPORE GERMINATION PROTEIN B3"/>
    <property type="match status" value="1"/>
</dbReference>
<dbReference type="InterPro" id="IPR008844">
    <property type="entry name" value="Spore_GerAC-like"/>
</dbReference>
<name>A0A3S0W2E9_9BACI</name>
<dbReference type="Pfam" id="PF05504">
    <property type="entry name" value="Spore_GerAC"/>
    <property type="match status" value="1"/>
</dbReference>
<dbReference type="PANTHER" id="PTHR35789">
    <property type="entry name" value="SPORE GERMINATION PROTEIN B3"/>
    <property type="match status" value="1"/>
</dbReference>
<dbReference type="EMBL" id="RYZZ01000046">
    <property type="protein sequence ID" value="RUQ24800.1"/>
    <property type="molecule type" value="Genomic_DNA"/>
</dbReference>
<dbReference type="InterPro" id="IPR038501">
    <property type="entry name" value="Spore_GerAC_C_sf"/>
</dbReference>
<keyword evidence="4" id="KW-0732">Signal</keyword>